<comment type="catalytic activity">
    <reaction evidence="14 20">
        <text>L-valine + 2-oxoglutarate = 3-methyl-2-oxobutanoate + L-glutamate</text>
        <dbReference type="Rhea" id="RHEA:24813"/>
        <dbReference type="ChEBI" id="CHEBI:11851"/>
        <dbReference type="ChEBI" id="CHEBI:16810"/>
        <dbReference type="ChEBI" id="CHEBI:29985"/>
        <dbReference type="ChEBI" id="CHEBI:57762"/>
        <dbReference type="EC" id="2.6.1.42"/>
    </reaction>
</comment>
<sequence>MSNSATPSKKAAFGSVFSDKMIVAEYKDGQWSPGKITDVAPLQLHPAAHVLHYASTCFEGMKAFKMANGEVKIFRLDRHIARMAQSASLLHLPIPSPQELESMIREVVETNKADIPEPPGALYLRPTLIGTEANIGAAGAPSGEALFYVLVSPVGDYFSGSTKGLTIAIEDQEMRSTPGFGKAKTGGNYASALRHVMRAKKENQADQVLFCPGGDVQETGAANFFLIDDNRIMTKPLDASFLHGVTRDSIINLARSMGYEIIEKDFTVDELLEWIQHGEAALSGTAAMLSGVGQFILHGETHPVGNGEVGPNTQKLREALLAIQSGKAEDQFAWLK</sequence>
<evidence type="ECO:0000256" key="14">
    <source>
        <dbReference type="ARBA" id="ARBA00048212"/>
    </source>
</evidence>
<dbReference type="InterPro" id="IPR005786">
    <property type="entry name" value="B_amino_transII"/>
</dbReference>
<dbReference type="Pfam" id="PF01063">
    <property type="entry name" value="Aminotran_4"/>
    <property type="match status" value="1"/>
</dbReference>
<protein>
    <recommendedName>
        <fullName evidence="8 20">Branched-chain-amino-acid aminotransferase</fullName>
        <ecNumber evidence="7 20">2.6.1.42</ecNumber>
    </recommendedName>
</protein>
<dbReference type="NCBIfam" id="TIGR01123">
    <property type="entry name" value="ilvE_II"/>
    <property type="match status" value="1"/>
</dbReference>
<comment type="catalytic activity">
    <reaction evidence="16 20">
        <text>L-leucine + 2-oxoglutarate = 4-methyl-2-oxopentanoate + L-glutamate</text>
        <dbReference type="Rhea" id="RHEA:18321"/>
        <dbReference type="ChEBI" id="CHEBI:16810"/>
        <dbReference type="ChEBI" id="CHEBI:17865"/>
        <dbReference type="ChEBI" id="CHEBI:29985"/>
        <dbReference type="ChEBI" id="CHEBI:57427"/>
        <dbReference type="EC" id="2.6.1.42"/>
    </reaction>
</comment>
<dbReference type="InterPro" id="IPR033939">
    <property type="entry name" value="BCAT_family"/>
</dbReference>
<evidence type="ECO:0000256" key="11">
    <source>
        <dbReference type="ARBA" id="ARBA00022679"/>
    </source>
</evidence>
<evidence type="ECO:0000256" key="8">
    <source>
        <dbReference type="ARBA" id="ARBA00018179"/>
    </source>
</evidence>
<comment type="catalytic activity">
    <reaction evidence="15 20">
        <text>L-isoleucine + 2-oxoglutarate = (S)-3-methyl-2-oxopentanoate + L-glutamate</text>
        <dbReference type="Rhea" id="RHEA:24801"/>
        <dbReference type="ChEBI" id="CHEBI:16810"/>
        <dbReference type="ChEBI" id="CHEBI:29985"/>
        <dbReference type="ChEBI" id="CHEBI:35146"/>
        <dbReference type="ChEBI" id="CHEBI:58045"/>
        <dbReference type="EC" id="2.6.1.42"/>
    </reaction>
</comment>
<evidence type="ECO:0000256" key="20">
    <source>
        <dbReference type="RuleBase" id="RU004517"/>
    </source>
</evidence>
<keyword evidence="11 20" id="KW-0808">Transferase</keyword>
<dbReference type="Proteomes" id="UP000245728">
    <property type="component" value="Chromosome"/>
</dbReference>
<dbReference type="GO" id="GO:0052656">
    <property type="term" value="F:L-isoleucine-2-oxoglutarate transaminase activity"/>
    <property type="evidence" value="ECO:0007669"/>
    <property type="project" value="RHEA"/>
</dbReference>
<dbReference type="Gene3D" id="3.30.470.10">
    <property type="match status" value="1"/>
</dbReference>
<dbReference type="UniPathway" id="UPA00047">
    <property type="reaction ID" value="UER00058"/>
</dbReference>
<dbReference type="AlphaFoldDB" id="A0A2S2E6M0"/>
<dbReference type="GO" id="GO:0052654">
    <property type="term" value="F:L-leucine-2-oxoglutarate transaminase activity"/>
    <property type="evidence" value="ECO:0007669"/>
    <property type="project" value="RHEA"/>
</dbReference>
<accession>A0A2S2E6M0</accession>
<evidence type="ECO:0000256" key="1">
    <source>
        <dbReference type="ARBA" id="ARBA00001933"/>
    </source>
</evidence>
<dbReference type="PIRSF" id="PIRSF006468">
    <property type="entry name" value="BCAT1"/>
    <property type="match status" value="1"/>
</dbReference>
<dbReference type="PANTHER" id="PTHR11825">
    <property type="entry name" value="SUBGROUP IIII AMINOTRANSFERASE"/>
    <property type="match status" value="1"/>
</dbReference>
<keyword evidence="12 19" id="KW-0663">Pyridoxal phosphate</keyword>
<evidence type="ECO:0000256" key="17">
    <source>
        <dbReference type="PIRSR" id="PIRSR006468-1"/>
    </source>
</evidence>
<organism evidence="22 23">
    <name type="scientific">Saliniradius amylolyticus</name>
    <dbReference type="NCBI Taxonomy" id="2183582"/>
    <lineage>
        <taxon>Bacteria</taxon>
        <taxon>Pseudomonadati</taxon>
        <taxon>Pseudomonadota</taxon>
        <taxon>Gammaproteobacteria</taxon>
        <taxon>Alteromonadales</taxon>
        <taxon>Alteromonadaceae</taxon>
        <taxon>Saliniradius</taxon>
    </lineage>
</organism>
<dbReference type="EC" id="2.6.1.42" evidence="7 20"/>
<evidence type="ECO:0000256" key="12">
    <source>
        <dbReference type="ARBA" id="ARBA00022898"/>
    </source>
</evidence>
<name>A0A2S2E6M0_9ALTE</name>
<comment type="similarity">
    <text evidence="6 18">Belongs to the class-IV pyridoxal-phosphate-dependent aminotransferase family.</text>
</comment>
<dbReference type="InterPro" id="IPR018300">
    <property type="entry name" value="Aminotrans_IV_CS"/>
</dbReference>
<dbReference type="GO" id="GO:0009099">
    <property type="term" value="P:L-valine biosynthetic process"/>
    <property type="evidence" value="ECO:0007669"/>
    <property type="project" value="UniProtKB-UniPathway"/>
</dbReference>
<dbReference type="InterPro" id="IPR043132">
    <property type="entry name" value="BCAT-like_C"/>
</dbReference>
<comment type="pathway">
    <text evidence="3 21">Amino-acid biosynthesis; L-isoleucine biosynthesis; L-isoleucine from 2-oxobutanoate: step 4/4.</text>
</comment>
<dbReference type="InterPro" id="IPR001544">
    <property type="entry name" value="Aminotrans_IV"/>
</dbReference>
<reference evidence="22 23" key="1">
    <citation type="submission" date="2018-05" db="EMBL/GenBank/DDBJ databases">
        <title>Salinimonas sp. HMF8227 Genome sequencing and assembly.</title>
        <authorList>
            <person name="Kang H."/>
            <person name="Kang J."/>
            <person name="Cha I."/>
            <person name="Kim H."/>
            <person name="Joh K."/>
        </authorList>
    </citation>
    <scope>NUCLEOTIDE SEQUENCE [LARGE SCALE GENOMIC DNA]</scope>
    <source>
        <strain evidence="22 23">HMF8227</strain>
    </source>
</reference>
<evidence type="ECO:0000256" key="9">
    <source>
        <dbReference type="ARBA" id="ARBA00022576"/>
    </source>
</evidence>
<evidence type="ECO:0000256" key="13">
    <source>
        <dbReference type="ARBA" id="ARBA00023304"/>
    </source>
</evidence>
<dbReference type="EMBL" id="CP029347">
    <property type="protein sequence ID" value="AWL13306.1"/>
    <property type="molecule type" value="Genomic_DNA"/>
</dbReference>
<dbReference type="UniPathway" id="UPA00049">
    <property type="reaction ID" value="UER00062"/>
</dbReference>
<evidence type="ECO:0000256" key="15">
    <source>
        <dbReference type="ARBA" id="ARBA00048798"/>
    </source>
</evidence>
<keyword evidence="23" id="KW-1185">Reference proteome</keyword>
<evidence type="ECO:0000256" key="18">
    <source>
        <dbReference type="RuleBase" id="RU004106"/>
    </source>
</evidence>
<evidence type="ECO:0000256" key="5">
    <source>
        <dbReference type="ARBA" id="ARBA00005072"/>
    </source>
</evidence>
<evidence type="ECO:0000313" key="23">
    <source>
        <dbReference type="Proteomes" id="UP000245728"/>
    </source>
</evidence>
<evidence type="ECO:0000256" key="10">
    <source>
        <dbReference type="ARBA" id="ARBA00022605"/>
    </source>
</evidence>
<gene>
    <name evidence="22" type="primary">ilvE</name>
    <name evidence="22" type="ORF">HMF8227_02857</name>
</gene>
<dbReference type="PANTHER" id="PTHR11825:SF44">
    <property type="entry name" value="BRANCHED-CHAIN-AMINO-ACID AMINOTRANSFERASE"/>
    <property type="match status" value="1"/>
</dbReference>
<keyword evidence="13 20" id="KW-0100">Branched-chain amino acid biosynthesis</keyword>
<evidence type="ECO:0000256" key="19">
    <source>
        <dbReference type="RuleBase" id="RU004516"/>
    </source>
</evidence>
<comment type="pathway">
    <text evidence="5 21">Amino-acid biosynthesis; L-leucine biosynthesis; L-leucine from 3-methyl-2-oxobutanoate: step 4/4.</text>
</comment>
<evidence type="ECO:0000256" key="16">
    <source>
        <dbReference type="ARBA" id="ARBA00049229"/>
    </source>
</evidence>
<evidence type="ECO:0000256" key="21">
    <source>
        <dbReference type="RuleBase" id="RU004519"/>
    </source>
</evidence>
<dbReference type="GO" id="GO:0052655">
    <property type="term" value="F:L-valine-2-oxoglutarate transaminase activity"/>
    <property type="evidence" value="ECO:0007669"/>
    <property type="project" value="RHEA"/>
</dbReference>
<dbReference type="SUPFAM" id="SSF56752">
    <property type="entry name" value="D-aminoacid aminotransferase-like PLP-dependent enzymes"/>
    <property type="match status" value="1"/>
</dbReference>
<comment type="function">
    <text evidence="2">Acts on leucine, isoleucine and valine.</text>
</comment>
<dbReference type="OrthoDB" id="9804984at2"/>
<dbReference type="PROSITE" id="PS00770">
    <property type="entry name" value="AA_TRANSFER_CLASS_4"/>
    <property type="match status" value="1"/>
</dbReference>
<evidence type="ECO:0000256" key="7">
    <source>
        <dbReference type="ARBA" id="ARBA00013053"/>
    </source>
</evidence>
<comment type="pathway">
    <text evidence="4 21">Amino-acid biosynthesis; L-valine biosynthesis; L-valine from pyruvate: step 4/4.</text>
</comment>
<evidence type="ECO:0000256" key="3">
    <source>
        <dbReference type="ARBA" id="ARBA00004824"/>
    </source>
</evidence>
<evidence type="ECO:0000256" key="4">
    <source>
        <dbReference type="ARBA" id="ARBA00004931"/>
    </source>
</evidence>
<dbReference type="Gene3D" id="3.20.10.10">
    <property type="entry name" value="D-amino Acid Aminotransferase, subunit A, domain 2"/>
    <property type="match status" value="1"/>
</dbReference>
<keyword evidence="9 20" id="KW-0032">Aminotransferase</keyword>
<dbReference type="InterPro" id="IPR036038">
    <property type="entry name" value="Aminotransferase-like"/>
</dbReference>
<dbReference type="NCBIfam" id="NF009897">
    <property type="entry name" value="PRK13357.1"/>
    <property type="match status" value="1"/>
</dbReference>
<comment type="cofactor">
    <cofactor evidence="1 19">
        <name>pyridoxal 5'-phosphate</name>
        <dbReference type="ChEBI" id="CHEBI:597326"/>
    </cofactor>
</comment>
<dbReference type="GO" id="GO:0009097">
    <property type="term" value="P:isoleucine biosynthetic process"/>
    <property type="evidence" value="ECO:0007669"/>
    <property type="project" value="UniProtKB-UniPathway"/>
</dbReference>
<dbReference type="GO" id="GO:0009098">
    <property type="term" value="P:L-leucine biosynthetic process"/>
    <property type="evidence" value="ECO:0007669"/>
    <property type="project" value="UniProtKB-UniPathway"/>
</dbReference>
<dbReference type="UniPathway" id="UPA00048">
    <property type="reaction ID" value="UER00073"/>
</dbReference>
<evidence type="ECO:0000313" key="22">
    <source>
        <dbReference type="EMBL" id="AWL13306.1"/>
    </source>
</evidence>
<keyword evidence="10 20" id="KW-0028">Amino-acid biosynthesis</keyword>
<proteinExistence type="inferred from homology"/>
<dbReference type="InterPro" id="IPR043131">
    <property type="entry name" value="BCAT-like_N"/>
</dbReference>
<dbReference type="CDD" id="cd01557">
    <property type="entry name" value="BCAT_beta_family"/>
    <property type="match status" value="1"/>
</dbReference>
<evidence type="ECO:0000256" key="2">
    <source>
        <dbReference type="ARBA" id="ARBA00003109"/>
    </source>
</evidence>
<feature type="modified residue" description="N6-(pyridoxal phosphate)lysine" evidence="17">
    <location>
        <position position="184"/>
    </location>
</feature>
<evidence type="ECO:0000256" key="6">
    <source>
        <dbReference type="ARBA" id="ARBA00009320"/>
    </source>
</evidence>
<dbReference type="KEGG" id="salh:HMF8227_02857"/>